<dbReference type="InterPro" id="IPR036397">
    <property type="entry name" value="RNaseH_sf"/>
</dbReference>
<accession>A0A932A7Q7</accession>
<evidence type="ECO:0000259" key="1">
    <source>
        <dbReference type="PROSITE" id="PS50879"/>
    </source>
</evidence>
<evidence type="ECO:0000313" key="2">
    <source>
        <dbReference type="EMBL" id="MBI2678263.1"/>
    </source>
</evidence>
<protein>
    <submittedName>
        <fullName evidence="2">Ribonuclease HI family protein</fullName>
    </submittedName>
</protein>
<proteinExistence type="predicted"/>
<gene>
    <name evidence="2" type="ORF">HYX28_05740</name>
</gene>
<dbReference type="InterPro" id="IPR012337">
    <property type="entry name" value="RNaseH-like_sf"/>
</dbReference>
<dbReference type="GO" id="GO:0003676">
    <property type="term" value="F:nucleic acid binding"/>
    <property type="evidence" value="ECO:0007669"/>
    <property type="project" value="InterPro"/>
</dbReference>
<dbReference type="PANTHER" id="PTHR48475">
    <property type="entry name" value="RIBONUCLEASE H"/>
    <property type="match status" value="1"/>
</dbReference>
<dbReference type="AlphaFoldDB" id="A0A932A7Q7"/>
<comment type="caution">
    <text evidence="2">The sequence shown here is derived from an EMBL/GenBank/DDBJ whole genome shotgun (WGS) entry which is preliminary data.</text>
</comment>
<dbReference type="Gene3D" id="3.30.420.10">
    <property type="entry name" value="Ribonuclease H-like superfamily/Ribonuclease H"/>
    <property type="match status" value="1"/>
</dbReference>
<dbReference type="InterPro" id="IPR002156">
    <property type="entry name" value="RNaseH_domain"/>
</dbReference>
<sequence>MPSLFQRERPAHYLIAHVDGGARGNPGPAGYGVLLEDETGATVAELSEFLGIRTNNFAEYAGLIAAIAYAASHKHDALMVVSDSELLVKQMKGQYKVRAPELVTLHKRAQEMLRPLAWFEIQHVRREQNRDADRLANQAMDSGMPGATTVRADAYAKKPQPAATPREANGVVKNGVVEFLGEPLHEGALVKVRRKD</sequence>
<feature type="domain" description="RNase H type-1" evidence="1">
    <location>
        <begin position="10"/>
        <end position="141"/>
    </location>
</feature>
<dbReference type="Proteomes" id="UP000779809">
    <property type="component" value="Unassembled WGS sequence"/>
</dbReference>
<name>A0A932A7Q7_9BACT</name>
<reference evidence="2" key="1">
    <citation type="submission" date="2020-07" db="EMBL/GenBank/DDBJ databases">
        <title>Huge and variable diversity of episymbiotic CPR bacteria and DPANN archaea in groundwater ecosystems.</title>
        <authorList>
            <person name="He C.Y."/>
            <person name="Keren R."/>
            <person name="Whittaker M."/>
            <person name="Farag I.F."/>
            <person name="Doudna J."/>
            <person name="Cate J.H.D."/>
            <person name="Banfield J.F."/>
        </authorList>
    </citation>
    <scope>NUCLEOTIDE SEQUENCE</scope>
    <source>
        <strain evidence="2">NC_groundwater_580_Pr5_B-0.1um_64_19</strain>
    </source>
</reference>
<dbReference type="EMBL" id="JACPNR010000006">
    <property type="protein sequence ID" value="MBI2678263.1"/>
    <property type="molecule type" value="Genomic_DNA"/>
</dbReference>
<evidence type="ECO:0000313" key="3">
    <source>
        <dbReference type="Proteomes" id="UP000779809"/>
    </source>
</evidence>
<dbReference type="PANTHER" id="PTHR48475:SF1">
    <property type="entry name" value="RNASE H TYPE-1 DOMAIN-CONTAINING PROTEIN"/>
    <property type="match status" value="1"/>
</dbReference>
<dbReference type="SUPFAM" id="SSF53098">
    <property type="entry name" value="Ribonuclease H-like"/>
    <property type="match status" value="1"/>
</dbReference>
<dbReference type="GO" id="GO:0004523">
    <property type="term" value="F:RNA-DNA hybrid ribonuclease activity"/>
    <property type="evidence" value="ECO:0007669"/>
    <property type="project" value="InterPro"/>
</dbReference>
<dbReference type="Pfam" id="PF13456">
    <property type="entry name" value="RVT_3"/>
    <property type="match status" value="1"/>
</dbReference>
<organism evidence="2 3">
    <name type="scientific">Candidatus Korobacter versatilis</name>
    <dbReference type="NCBI Taxonomy" id="658062"/>
    <lineage>
        <taxon>Bacteria</taxon>
        <taxon>Pseudomonadati</taxon>
        <taxon>Acidobacteriota</taxon>
        <taxon>Terriglobia</taxon>
        <taxon>Terriglobales</taxon>
        <taxon>Candidatus Korobacteraceae</taxon>
        <taxon>Candidatus Korobacter</taxon>
    </lineage>
</organism>
<dbReference type="CDD" id="cd09279">
    <property type="entry name" value="RNase_HI_like"/>
    <property type="match status" value="1"/>
</dbReference>
<dbReference type="PROSITE" id="PS50879">
    <property type="entry name" value="RNASE_H_1"/>
    <property type="match status" value="1"/>
</dbReference>